<dbReference type="EMBL" id="JBBPBN010000020">
    <property type="protein sequence ID" value="KAK9016363.1"/>
    <property type="molecule type" value="Genomic_DNA"/>
</dbReference>
<sequence length="99" mass="10863">MFKVRVFEIDLCFSPISIWVDEEDSVNSWMSSREDEKSKSHGQSMGTSLCSSKDGRLEVEHAKVDALILVDDVGVSGVDFKRSSGFEPSAAGFSKGDIQ</sequence>
<dbReference type="Proteomes" id="UP001396334">
    <property type="component" value="Unassembled WGS sequence"/>
</dbReference>
<keyword evidence="3" id="KW-1185">Reference proteome</keyword>
<proteinExistence type="predicted"/>
<organism evidence="2 3">
    <name type="scientific">Hibiscus sabdariffa</name>
    <name type="common">roselle</name>
    <dbReference type="NCBI Taxonomy" id="183260"/>
    <lineage>
        <taxon>Eukaryota</taxon>
        <taxon>Viridiplantae</taxon>
        <taxon>Streptophyta</taxon>
        <taxon>Embryophyta</taxon>
        <taxon>Tracheophyta</taxon>
        <taxon>Spermatophyta</taxon>
        <taxon>Magnoliopsida</taxon>
        <taxon>eudicotyledons</taxon>
        <taxon>Gunneridae</taxon>
        <taxon>Pentapetalae</taxon>
        <taxon>rosids</taxon>
        <taxon>malvids</taxon>
        <taxon>Malvales</taxon>
        <taxon>Malvaceae</taxon>
        <taxon>Malvoideae</taxon>
        <taxon>Hibiscus</taxon>
    </lineage>
</organism>
<reference evidence="2 3" key="1">
    <citation type="journal article" date="2024" name="G3 (Bethesda)">
        <title>Genome assembly of Hibiscus sabdariffa L. provides insights into metabolisms of medicinal natural products.</title>
        <authorList>
            <person name="Kim T."/>
        </authorList>
    </citation>
    <scope>NUCLEOTIDE SEQUENCE [LARGE SCALE GENOMIC DNA]</scope>
    <source>
        <strain evidence="2">TK-2024</strain>
        <tissue evidence="2">Old leaves</tissue>
    </source>
</reference>
<evidence type="ECO:0000313" key="3">
    <source>
        <dbReference type="Proteomes" id="UP001396334"/>
    </source>
</evidence>
<gene>
    <name evidence="2" type="ORF">V6N11_078864</name>
</gene>
<evidence type="ECO:0000313" key="2">
    <source>
        <dbReference type="EMBL" id="KAK9016363.1"/>
    </source>
</evidence>
<feature type="region of interest" description="Disordered" evidence="1">
    <location>
        <begin position="29"/>
        <end position="52"/>
    </location>
</feature>
<accession>A0ABR2RTY9</accession>
<name>A0ABR2RTY9_9ROSI</name>
<comment type="caution">
    <text evidence="2">The sequence shown here is derived from an EMBL/GenBank/DDBJ whole genome shotgun (WGS) entry which is preliminary data.</text>
</comment>
<protein>
    <submittedName>
        <fullName evidence="2">Uncharacterized protein</fullName>
    </submittedName>
</protein>
<feature type="compositionally biased region" description="Polar residues" evidence="1">
    <location>
        <begin position="41"/>
        <end position="51"/>
    </location>
</feature>
<evidence type="ECO:0000256" key="1">
    <source>
        <dbReference type="SAM" id="MobiDB-lite"/>
    </source>
</evidence>